<dbReference type="OrthoDB" id="6379141at2759"/>
<accession>A0A0K2V457</accession>
<dbReference type="Gene3D" id="3.30.70.270">
    <property type="match status" value="1"/>
</dbReference>
<evidence type="ECO:0000313" key="1">
    <source>
        <dbReference type="EMBL" id="CDW44751.1"/>
    </source>
</evidence>
<dbReference type="PANTHER" id="PTHR24559">
    <property type="entry name" value="TRANSPOSON TY3-I GAG-POL POLYPROTEIN"/>
    <property type="match status" value="1"/>
</dbReference>
<name>A0A0K2V457_LEPSM</name>
<dbReference type="PANTHER" id="PTHR24559:SF444">
    <property type="entry name" value="REVERSE TRANSCRIPTASE DOMAIN-CONTAINING PROTEIN"/>
    <property type="match status" value="1"/>
</dbReference>
<protein>
    <submittedName>
        <fullName evidence="1">Uncharacterized protein</fullName>
    </submittedName>
</protein>
<dbReference type="InterPro" id="IPR053134">
    <property type="entry name" value="RNA-dir_DNA_polymerase"/>
</dbReference>
<dbReference type="Gene3D" id="3.10.10.10">
    <property type="entry name" value="HIV Type 1 Reverse Transcriptase, subunit A, domain 1"/>
    <property type="match status" value="1"/>
</dbReference>
<proteinExistence type="predicted"/>
<dbReference type="InterPro" id="IPR043502">
    <property type="entry name" value="DNA/RNA_pol_sf"/>
</dbReference>
<dbReference type="AlphaFoldDB" id="A0A0K2V457"/>
<dbReference type="EMBL" id="HACA01027390">
    <property type="protein sequence ID" value="CDW44751.1"/>
    <property type="molecule type" value="Transcribed_RNA"/>
</dbReference>
<dbReference type="GO" id="GO:0071897">
    <property type="term" value="P:DNA biosynthetic process"/>
    <property type="evidence" value="ECO:0007669"/>
    <property type="project" value="UniProtKB-ARBA"/>
</dbReference>
<organism evidence="1">
    <name type="scientific">Lepeophtheirus salmonis</name>
    <name type="common">Salmon louse</name>
    <name type="synonym">Caligus salmonis</name>
    <dbReference type="NCBI Taxonomy" id="72036"/>
    <lineage>
        <taxon>Eukaryota</taxon>
        <taxon>Metazoa</taxon>
        <taxon>Ecdysozoa</taxon>
        <taxon>Arthropoda</taxon>
        <taxon>Crustacea</taxon>
        <taxon>Multicrustacea</taxon>
        <taxon>Hexanauplia</taxon>
        <taxon>Copepoda</taxon>
        <taxon>Siphonostomatoida</taxon>
        <taxon>Caligidae</taxon>
        <taxon>Lepeophtheirus</taxon>
    </lineage>
</organism>
<reference evidence="1" key="1">
    <citation type="submission" date="2014-05" db="EMBL/GenBank/DDBJ databases">
        <authorList>
            <person name="Chronopoulou M."/>
        </authorList>
    </citation>
    <scope>NUCLEOTIDE SEQUENCE</scope>
    <source>
        <tissue evidence="1">Whole organism</tissue>
    </source>
</reference>
<dbReference type="SUPFAM" id="SSF56672">
    <property type="entry name" value="DNA/RNA polymerases"/>
    <property type="match status" value="1"/>
</dbReference>
<sequence length="96" mass="11094">MNRFPIPNIQEFASELIGRNIFSHVHLIRAFYQIPIHPSDVPKTAVITSFGLCEYIWMPFTLRNAAKTLQIFMHPTLRRLSFVSSYIAYLLIASPN</sequence>
<dbReference type="InterPro" id="IPR043128">
    <property type="entry name" value="Rev_trsase/Diguanyl_cyclase"/>
</dbReference>